<keyword evidence="3" id="KW-1185">Reference proteome</keyword>
<dbReference type="PROSITE" id="PS50878">
    <property type="entry name" value="RT_POL"/>
    <property type="match status" value="1"/>
</dbReference>
<evidence type="ECO:0000313" key="2">
    <source>
        <dbReference type="EnsemblMetazoa" id="CLYHEMP021083.1"/>
    </source>
</evidence>
<dbReference type="EnsemblMetazoa" id="CLYHEMT021083.1">
    <property type="protein sequence ID" value="CLYHEMP021083.1"/>
    <property type="gene ID" value="CLYHEMG021083"/>
</dbReference>
<dbReference type="SUPFAM" id="SSF56672">
    <property type="entry name" value="DNA/RNA polymerases"/>
    <property type="match status" value="1"/>
</dbReference>
<dbReference type="InterPro" id="IPR043502">
    <property type="entry name" value="DNA/RNA_pol_sf"/>
</dbReference>
<name>A0A7M6DPU8_9CNID</name>
<dbReference type="InterPro" id="IPR000477">
    <property type="entry name" value="RT_dom"/>
</dbReference>
<reference evidence="2" key="1">
    <citation type="submission" date="2021-01" db="UniProtKB">
        <authorList>
            <consortium name="EnsemblMetazoa"/>
        </authorList>
    </citation>
    <scope>IDENTIFICATION</scope>
</reference>
<dbReference type="PANTHER" id="PTHR47027">
    <property type="entry name" value="REVERSE TRANSCRIPTASE DOMAIN-CONTAINING PROTEIN"/>
    <property type="match status" value="1"/>
</dbReference>
<evidence type="ECO:0000313" key="3">
    <source>
        <dbReference type="Proteomes" id="UP000594262"/>
    </source>
</evidence>
<sequence length="284" mass="32594">MYNIYTQELFSNIKALQIGTSLPNGLQTCIIVYADDILLLSPTLRNLQTLIDHCASFGKEHGLKFNQAKTKTQFVISGPTKIKSPTLTLNDCQISQQDTLTHLGFQWTKKKNHLCLKNHRDTRIAELWSVATFLIASGIRNCHLSTIVSIYNTIVILKLLYGLELVELTKSEMEYLDSQARACLKSLFNVSKRSKNDIHRLYSIPNVCSIIDERRLNLLRQLVLNESTKSYICFLLSTHTNVEFSFLDKCQRIIDLNDISFTETLFGKRHRIIQCFDQLPSDIF</sequence>
<protein>
    <recommendedName>
        <fullName evidence="1">Reverse transcriptase domain-containing protein</fullName>
    </recommendedName>
</protein>
<dbReference type="Proteomes" id="UP000594262">
    <property type="component" value="Unplaced"/>
</dbReference>
<evidence type="ECO:0000259" key="1">
    <source>
        <dbReference type="PROSITE" id="PS50878"/>
    </source>
</evidence>
<accession>A0A7M6DPU8</accession>
<organism evidence="2 3">
    <name type="scientific">Clytia hemisphaerica</name>
    <dbReference type="NCBI Taxonomy" id="252671"/>
    <lineage>
        <taxon>Eukaryota</taxon>
        <taxon>Metazoa</taxon>
        <taxon>Cnidaria</taxon>
        <taxon>Hydrozoa</taxon>
        <taxon>Hydroidolina</taxon>
        <taxon>Leptothecata</taxon>
        <taxon>Obeliida</taxon>
        <taxon>Clytiidae</taxon>
        <taxon>Clytia</taxon>
    </lineage>
</organism>
<feature type="domain" description="Reverse transcriptase" evidence="1">
    <location>
        <begin position="1"/>
        <end position="107"/>
    </location>
</feature>
<proteinExistence type="predicted"/>
<dbReference type="OrthoDB" id="10014409at2759"/>
<dbReference type="Pfam" id="PF00078">
    <property type="entry name" value="RVT_1"/>
    <property type="match status" value="1"/>
</dbReference>
<dbReference type="AlphaFoldDB" id="A0A7M6DPU8"/>
<dbReference type="PANTHER" id="PTHR47027:SF20">
    <property type="entry name" value="REVERSE TRANSCRIPTASE-LIKE PROTEIN WITH RNA-DIRECTED DNA POLYMERASE DOMAIN"/>
    <property type="match status" value="1"/>
</dbReference>